<gene>
    <name evidence="4" type="ORF">EWM64_g1066</name>
</gene>
<dbReference type="FunFam" id="3.40.50.720:FF:000261">
    <property type="entry name" value="NADPH-dependent 1-acyldihydroxyacetone phosphate reductase"/>
    <property type="match status" value="1"/>
</dbReference>
<dbReference type="GO" id="GO:0005783">
    <property type="term" value="C:endoplasmic reticulum"/>
    <property type="evidence" value="ECO:0007669"/>
    <property type="project" value="TreeGrafter"/>
</dbReference>
<evidence type="ECO:0000256" key="3">
    <source>
        <dbReference type="ARBA" id="ARBA00023002"/>
    </source>
</evidence>
<dbReference type="STRING" id="135208.A0A4Z0A9H6"/>
<dbReference type="Proteomes" id="UP000298061">
    <property type="component" value="Unassembled WGS sequence"/>
</dbReference>
<dbReference type="Pfam" id="PF00106">
    <property type="entry name" value="adh_short"/>
    <property type="match status" value="1"/>
</dbReference>
<dbReference type="GO" id="GO:0016491">
    <property type="term" value="F:oxidoreductase activity"/>
    <property type="evidence" value="ECO:0007669"/>
    <property type="project" value="UniProtKB-KW"/>
</dbReference>
<dbReference type="PANTHER" id="PTHR44169">
    <property type="entry name" value="NADPH-DEPENDENT 1-ACYLDIHYDROXYACETONE PHOSPHATE REDUCTASE"/>
    <property type="match status" value="1"/>
</dbReference>
<proteinExistence type="inferred from homology"/>
<dbReference type="InterPro" id="IPR036291">
    <property type="entry name" value="NAD(P)-bd_dom_sf"/>
</dbReference>
<evidence type="ECO:0000313" key="4">
    <source>
        <dbReference type="EMBL" id="TFY82951.1"/>
    </source>
</evidence>
<evidence type="ECO:0000256" key="2">
    <source>
        <dbReference type="ARBA" id="ARBA00022857"/>
    </source>
</evidence>
<dbReference type="PROSITE" id="PS00061">
    <property type="entry name" value="ADH_SHORT"/>
    <property type="match status" value="1"/>
</dbReference>
<dbReference type="EMBL" id="SFCI01000065">
    <property type="protein sequence ID" value="TFY82951.1"/>
    <property type="molecule type" value="Genomic_DNA"/>
</dbReference>
<comment type="caution">
    <text evidence="4">The sequence shown here is derived from an EMBL/GenBank/DDBJ whole genome shotgun (WGS) entry which is preliminary data.</text>
</comment>
<dbReference type="PRINTS" id="PR00080">
    <property type="entry name" value="SDRFAMILY"/>
</dbReference>
<keyword evidence="3" id="KW-0560">Oxidoreductase</keyword>
<evidence type="ECO:0000256" key="1">
    <source>
        <dbReference type="ARBA" id="ARBA00006484"/>
    </source>
</evidence>
<accession>A0A4Z0A9H6</accession>
<evidence type="ECO:0000313" key="5">
    <source>
        <dbReference type="Proteomes" id="UP000298061"/>
    </source>
</evidence>
<keyword evidence="5" id="KW-1185">Reference proteome</keyword>
<sequence length="538" mass="59496">MAAKVVLITGCSAGGIGFSLAEAFAAQGCKVYATARNVDRTKGFTHPNIDTLSLDVKSDEDVRRVVDTIIEREGKIDIVVNNAGVGCHGPLLELPLDVIRDAYETNVLSILRVSKAAFPHMASRKQGLFINISSITGSYPTPWSGGYASTKAAVTSISQTLQMECRPFNINVMLVAPGGIKSNIASNYASKFSLAPTTLYARFLPNIVERIAVSQGSGSMPTDVFASRVVNEALAKTPRFYLSIGASTTLYKIFAWLPRLFVLNFLWERFSRKLPSTSCHDINLDEIRKQLPRLDESLYELNEEEEAFYKQQTGIQDDEELKRHIIAVQTEAYVVVGNDAFKAVADGYPLENVVASDLYQGFWDAGLKLFKRTPETYPVPFIAGDVFDHANLEPVPVFTAASPPTTPRPVLKDLTSLNPLRGHLSAIHASAFFHLFQEDKQLELARALACLLSSEPGSMIFGQHGGLPEKGFRAMSTSTHQMFCHSPDSWRELWDGVIFEKGTVRVDADIVSSGRGDTMQRLYPDVKWYRLNWSVTRL</sequence>
<reference evidence="4 5" key="1">
    <citation type="submission" date="2019-02" db="EMBL/GenBank/DDBJ databases">
        <title>Genome sequencing of the rare red list fungi Hericium alpestre (H. flagellum).</title>
        <authorList>
            <person name="Buettner E."/>
            <person name="Kellner H."/>
        </authorList>
    </citation>
    <scope>NUCLEOTIDE SEQUENCE [LARGE SCALE GENOMIC DNA]</scope>
    <source>
        <strain evidence="4 5">DSM 108284</strain>
    </source>
</reference>
<dbReference type="AlphaFoldDB" id="A0A4Z0A9H6"/>
<dbReference type="CDD" id="cd05374">
    <property type="entry name" value="17beta-HSD-like_SDR_c"/>
    <property type="match status" value="1"/>
</dbReference>
<dbReference type="InterPro" id="IPR020904">
    <property type="entry name" value="Sc_DH/Rdtase_CS"/>
</dbReference>
<comment type="similarity">
    <text evidence="1">Belongs to the short-chain dehydrogenases/reductases (SDR) family.</text>
</comment>
<dbReference type="PRINTS" id="PR00081">
    <property type="entry name" value="GDHRDH"/>
</dbReference>
<keyword evidence="2" id="KW-0521">NADP</keyword>
<protein>
    <submittedName>
        <fullName evidence="4">Uncharacterized protein</fullName>
    </submittedName>
</protein>
<dbReference type="PANTHER" id="PTHR44169:SF6">
    <property type="entry name" value="NADPH-DEPENDENT 1-ACYLDIHYDROXYACETONE PHOSPHATE REDUCTASE"/>
    <property type="match status" value="1"/>
</dbReference>
<name>A0A4Z0A9H6_9AGAM</name>
<dbReference type="InterPro" id="IPR002347">
    <property type="entry name" value="SDR_fam"/>
</dbReference>
<dbReference type="Gene3D" id="3.40.50.720">
    <property type="entry name" value="NAD(P)-binding Rossmann-like Domain"/>
    <property type="match status" value="1"/>
</dbReference>
<dbReference type="SUPFAM" id="SSF51735">
    <property type="entry name" value="NAD(P)-binding Rossmann-fold domains"/>
    <property type="match status" value="1"/>
</dbReference>
<dbReference type="OrthoDB" id="2102561at2759"/>
<organism evidence="4 5">
    <name type="scientific">Hericium alpestre</name>
    <dbReference type="NCBI Taxonomy" id="135208"/>
    <lineage>
        <taxon>Eukaryota</taxon>
        <taxon>Fungi</taxon>
        <taxon>Dikarya</taxon>
        <taxon>Basidiomycota</taxon>
        <taxon>Agaricomycotina</taxon>
        <taxon>Agaricomycetes</taxon>
        <taxon>Russulales</taxon>
        <taxon>Hericiaceae</taxon>
        <taxon>Hericium</taxon>
    </lineage>
</organism>